<dbReference type="RefSeq" id="WP_240261861.1">
    <property type="nucleotide sequence ID" value="NZ_CP092488.2"/>
</dbReference>
<reference evidence="1" key="1">
    <citation type="submission" date="2022-08" db="EMBL/GenBank/DDBJ databases">
        <title>Whole genome sequencing of non-tuberculosis mycobacteria type-strains.</title>
        <authorList>
            <person name="Igarashi Y."/>
            <person name="Osugi A."/>
            <person name="Mitarai S."/>
        </authorList>
    </citation>
    <scope>NUCLEOTIDE SEQUENCE</scope>
    <source>
        <strain evidence="1">DSM 45127</strain>
    </source>
</reference>
<accession>A0ABY3VNV4</accession>
<evidence type="ECO:0008006" key="3">
    <source>
        <dbReference type="Google" id="ProtNLM"/>
    </source>
</evidence>
<evidence type="ECO:0000313" key="2">
    <source>
        <dbReference type="Proteomes" id="UP001055336"/>
    </source>
</evidence>
<gene>
    <name evidence="1" type="ORF">MKK62_01960</name>
</gene>
<protein>
    <recommendedName>
        <fullName evidence="3">PPE family domain-containing protein</fullName>
    </recommendedName>
</protein>
<proteinExistence type="predicted"/>
<dbReference type="EMBL" id="CP092488">
    <property type="protein sequence ID" value="UMB70133.1"/>
    <property type="molecule type" value="Genomic_DNA"/>
</dbReference>
<sequence length="267" mass="27566">MMPLSQVLAYNTDHLIEASAHWEALADQREEVFGAVHNEARTLPWEGLGADALHARTGADYSTALESAGNLRQAASIARDGASTLTQMHSRALYTLEDAQADGFTPTEALQFVDTRPSANLAVAAQRQAQAQAYSGQLQSQVTDLVAHDTKVGTDMTNATGGEGKIMFTDYTTGDGKKIPSPPPPPPSVIDMSQGAAPDGRHPCDTGEILQHVGEGIGGPLLTVGSVAGGIAGAPLGPGEWAMAIGGVLTGGATTIAGFEGLEHCEP</sequence>
<name>A0ABY3VNV4_9MYCO</name>
<organism evidence="1 2">
    <name type="scientific">Mycobacterium paraterrae</name>
    <dbReference type="NCBI Taxonomy" id="577492"/>
    <lineage>
        <taxon>Bacteria</taxon>
        <taxon>Bacillati</taxon>
        <taxon>Actinomycetota</taxon>
        <taxon>Actinomycetes</taxon>
        <taxon>Mycobacteriales</taxon>
        <taxon>Mycobacteriaceae</taxon>
        <taxon>Mycobacterium</taxon>
    </lineage>
</organism>
<evidence type="ECO:0000313" key="1">
    <source>
        <dbReference type="EMBL" id="UMB70133.1"/>
    </source>
</evidence>
<keyword evidence="2" id="KW-1185">Reference proteome</keyword>
<dbReference type="Proteomes" id="UP001055336">
    <property type="component" value="Chromosome"/>
</dbReference>